<gene>
    <name evidence="2" type="ORF">NDU88_005274</name>
</gene>
<sequence length="100" mass="11830">MDIPKLHKGNDCQELHNKAWMVRKTGEEEGVRLRGNKTTRKYCKDNELRLKKWAHIPSDKILPLDTKETSPVSLKIEEEKRRDSTQRLRQAKYDKKVTTI</sequence>
<evidence type="ECO:0000256" key="1">
    <source>
        <dbReference type="SAM" id="MobiDB-lite"/>
    </source>
</evidence>
<keyword evidence="3" id="KW-1185">Reference proteome</keyword>
<evidence type="ECO:0000313" key="2">
    <source>
        <dbReference type="EMBL" id="KAJ1173441.1"/>
    </source>
</evidence>
<reference evidence="2" key="1">
    <citation type="journal article" date="2022" name="bioRxiv">
        <title>Sequencing and chromosome-scale assembly of the giantPleurodeles waltlgenome.</title>
        <authorList>
            <person name="Brown T."/>
            <person name="Elewa A."/>
            <person name="Iarovenko S."/>
            <person name="Subramanian E."/>
            <person name="Araus A.J."/>
            <person name="Petzold A."/>
            <person name="Susuki M."/>
            <person name="Suzuki K.-i.T."/>
            <person name="Hayashi T."/>
            <person name="Toyoda A."/>
            <person name="Oliveira C."/>
            <person name="Osipova E."/>
            <person name="Leigh N.D."/>
            <person name="Simon A."/>
            <person name="Yun M.H."/>
        </authorList>
    </citation>
    <scope>NUCLEOTIDE SEQUENCE</scope>
    <source>
        <strain evidence="2">20211129_DDA</strain>
        <tissue evidence="2">Liver</tissue>
    </source>
</reference>
<evidence type="ECO:0000313" key="3">
    <source>
        <dbReference type="Proteomes" id="UP001066276"/>
    </source>
</evidence>
<dbReference type="EMBL" id="JANPWB010000007">
    <property type="protein sequence ID" value="KAJ1173441.1"/>
    <property type="molecule type" value="Genomic_DNA"/>
</dbReference>
<name>A0AAV7TBG6_PLEWA</name>
<proteinExistence type="predicted"/>
<protein>
    <submittedName>
        <fullName evidence="2">Uncharacterized protein</fullName>
    </submittedName>
</protein>
<accession>A0AAV7TBG6</accession>
<dbReference type="AlphaFoldDB" id="A0AAV7TBG6"/>
<dbReference type="Proteomes" id="UP001066276">
    <property type="component" value="Chromosome 4_1"/>
</dbReference>
<organism evidence="2 3">
    <name type="scientific">Pleurodeles waltl</name>
    <name type="common">Iberian ribbed newt</name>
    <dbReference type="NCBI Taxonomy" id="8319"/>
    <lineage>
        <taxon>Eukaryota</taxon>
        <taxon>Metazoa</taxon>
        <taxon>Chordata</taxon>
        <taxon>Craniata</taxon>
        <taxon>Vertebrata</taxon>
        <taxon>Euteleostomi</taxon>
        <taxon>Amphibia</taxon>
        <taxon>Batrachia</taxon>
        <taxon>Caudata</taxon>
        <taxon>Salamandroidea</taxon>
        <taxon>Salamandridae</taxon>
        <taxon>Pleurodelinae</taxon>
        <taxon>Pleurodeles</taxon>
    </lineage>
</organism>
<feature type="region of interest" description="Disordered" evidence="1">
    <location>
        <begin position="77"/>
        <end position="100"/>
    </location>
</feature>
<comment type="caution">
    <text evidence="2">The sequence shown here is derived from an EMBL/GenBank/DDBJ whole genome shotgun (WGS) entry which is preliminary data.</text>
</comment>